<keyword evidence="3" id="KW-1185">Reference proteome</keyword>
<dbReference type="Gene3D" id="1.10.10.10">
    <property type="entry name" value="Winged helix-like DNA-binding domain superfamily/Winged helix DNA-binding domain"/>
    <property type="match status" value="1"/>
</dbReference>
<dbReference type="GeneID" id="73344355"/>
<proteinExistence type="predicted"/>
<dbReference type="Pfam" id="PF08281">
    <property type="entry name" value="Sigma70_r4_2"/>
    <property type="match status" value="1"/>
</dbReference>
<dbReference type="GO" id="GO:0016987">
    <property type="term" value="F:sigma factor activity"/>
    <property type="evidence" value="ECO:0007669"/>
    <property type="project" value="InterPro"/>
</dbReference>
<name>A0A9Q8SX84_9PEZI</name>
<dbReference type="RefSeq" id="XP_049146490.1">
    <property type="nucleotide sequence ID" value="XM_049289345.1"/>
</dbReference>
<accession>A0A9Q8SX84</accession>
<dbReference type="GO" id="GO:0006352">
    <property type="term" value="P:DNA-templated transcription initiation"/>
    <property type="evidence" value="ECO:0007669"/>
    <property type="project" value="InterPro"/>
</dbReference>
<evidence type="ECO:0000259" key="1">
    <source>
        <dbReference type="Pfam" id="PF08281"/>
    </source>
</evidence>
<reference evidence="2" key="1">
    <citation type="journal article" date="2021" name="Mol. Plant Microbe Interact.">
        <title>Complete Genome Sequence of the Plant-Pathogenic Fungus Colletotrichum lupini.</title>
        <authorList>
            <person name="Baroncelli R."/>
            <person name="Pensec F."/>
            <person name="Da Lio D."/>
            <person name="Boufleur T."/>
            <person name="Vicente I."/>
            <person name="Sarrocco S."/>
            <person name="Picot A."/>
            <person name="Baraldi E."/>
            <person name="Sukno S."/>
            <person name="Thon M."/>
            <person name="Le Floch G."/>
        </authorList>
    </citation>
    <scope>NUCLEOTIDE SEQUENCE</scope>
    <source>
        <strain evidence="2">IMI 504893</strain>
    </source>
</reference>
<dbReference type="Proteomes" id="UP000830671">
    <property type="component" value="Chromosome 5"/>
</dbReference>
<sequence length="101" mass="10977">MSADTGLRAFAARLRGERSSGFELKEQERVAIIALVLGGRSYRNVAAIFGCSLGAVASTVRRYNKDHTFKVAPRKGRPKKVSGDTYVNLVHIPGSTILTLE</sequence>
<evidence type="ECO:0000313" key="2">
    <source>
        <dbReference type="EMBL" id="UQC84873.1"/>
    </source>
</evidence>
<dbReference type="KEGG" id="clup:CLUP02_10369"/>
<organism evidence="2 3">
    <name type="scientific">Colletotrichum lupini</name>
    <dbReference type="NCBI Taxonomy" id="145971"/>
    <lineage>
        <taxon>Eukaryota</taxon>
        <taxon>Fungi</taxon>
        <taxon>Dikarya</taxon>
        <taxon>Ascomycota</taxon>
        <taxon>Pezizomycotina</taxon>
        <taxon>Sordariomycetes</taxon>
        <taxon>Hypocreomycetidae</taxon>
        <taxon>Glomerellales</taxon>
        <taxon>Glomerellaceae</taxon>
        <taxon>Colletotrichum</taxon>
        <taxon>Colletotrichum acutatum species complex</taxon>
    </lineage>
</organism>
<gene>
    <name evidence="2" type="ORF">CLUP02_10369</name>
</gene>
<dbReference type="GO" id="GO:0003677">
    <property type="term" value="F:DNA binding"/>
    <property type="evidence" value="ECO:0007669"/>
    <property type="project" value="InterPro"/>
</dbReference>
<dbReference type="InterPro" id="IPR036388">
    <property type="entry name" value="WH-like_DNA-bd_sf"/>
</dbReference>
<dbReference type="InterPro" id="IPR009057">
    <property type="entry name" value="Homeodomain-like_sf"/>
</dbReference>
<dbReference type="InterPro" id="IPR013249">
    <property type="entry name" value="RNA_pol_sigma70_r4_t2"/>
</dbReference>
<dbReference type="AlphaFoldDB" id="A0A9Q8SX84"/>
<dbReference type="SUPFAM" id="SSF46689">
    <property type="entry name" value="Homeodomain-like"/>
    <property type="match status" value="1"/>
</dbReference>
<evidence type="ECO:0000313" key="3">
    <source>
        <dbReference type="Proteomes" id="UP000830671"/>
    </source>
</evidence>
<feature type="domain" description="RNA polymerase sigma factor 70 region 4 type 2" evidence="1">
    <location>
        <begin position="23"/>
        <end position="62"/>
    </location>
</feature>
<dbReference type="EMBL" id="CP019477">
    <property type="protein sequence ID" value="UQC84873.1"/>
    <property type="molecule type" value="Genomic_DNA"/>
</dbReference>
<protein>
    <recommendedName>
        <fullName evidence="1">RNA polymerase sigma factor 70 region 4 type 2 domain-containing protein</fullName>
    </recommendedName>
</protein>